<dbReference type="InterPro" id="IPR008979">
    <property type="entry name" value="Galactose-bd-like_sf"/>
</dbReference>
<dbReference type="InterPro" id="IPR000383">
    <property type="entry name" value="Xaa-Pro-like_dom"/>
</dbReference>
<dbReference type="Gene3D" id="1.10.3020.20">
    <property type="match status" value="1"/>
</dbReference>
<protein>
    <recommendedName>
        <fullName evidence="2">Xaa-Pro dipeptidyl-peptidase C-terminal domain-containing protein</fullName>
    </recommendedName>
</protein>
<dbReference type="InterPro" id="IPR050585">
    <property type="entry name" value="Xaa-Pro_dipeptidyl-ppase/CocE"/>
</dbReference>
<dbReference type="Pfam" id="PF02129">
    <property type="entry name" value="Peptidase_S15"/>
    <property type="match status" value="1"/>
</dbReference>
<organism evidence="3 4">
    <name type="scientific">Fusarium oxysporum f. sp. radicis-cucumerinum</name>
    <dbReference type="NCBI Taxonomy" id="327505"/>
    <lineage>
        <taxon>Eukaryota</taxon>
        <taxon>Fungi</taxon>
        <taxon>Dikarya</taxon>
        <taxon>Ascomycota</taxon>
        <taxon>Pezizomycotina</taxon>
        <taxon>Sordariomycetes</taxon>
        <taxon>Hypocreomycetidae</taxon>
        <taxon>Hypocreales</taxon>
        <taxon>Nectriaceae</taxon>
        <taxon>Fusarium</taxon>
        <taxon>Fusarium oxysporum species complex</taxon>
    </lineage>
</organism>
<dbReference type="SUPFAM" id="SSF53474">
    <property type="entry name" value="alpha/beta-Hydrolases"/>
    <property type="match status" value="1"/>
</dbReference>
<evidence type="ECO:0000259" key="2">
    <source>
        <dbReference type="SMART" id="SM00939"/>
    </source>
</evidence>
<dbReference type="SUPFAM" id="SSF49785">
    <property type="entry name" value="Galactose-binding domain-like"/>
    <property type="match status" value="1"/>
</dbReference>
<keyword evidence="1" id="KW-0378">Hydrolase</keyword>
<name>A0A2H3GP52_FUSOX</name>
<reference evidence="3 4" key="2">
    <citation type="journal article" date="2017" name="Sci. Rep.">
        <title>A mobile pathogenicity chromosome in Fusarium oxysporum for infection of multiple cucurbit species.</title>
        <authorList>
            <person name="van Dam P."/>
            <person name="Fokkens L."/>
            <person name="Ayukawa Y."/>
            <person name="van der Gragt M."/>
            <person name="Ter Horst A."/>
            <person name="Brankovics B."/>
            <person name="Houterman P.M."/>
            <person name="Arie T."/>
            <person name="Rep M."/>
        </authorList>
    </citation>
    <scope>NUCLEOTIDE SEQUENCE [LARGE SCALE GENOMIC DNA]</scope>
    <source>
        <strain evidence="3 4">Forc016</strain>
    </source>
</reference>
<dbReference type="PANTHER" id="PTHR43056:SF10">
    <property type="entry name" value="COCE_NOND FAMILY, PUTATIVE (AFU_ORTHOLOGUE AFUA_7G00600)-RELATED"/>
    <property type="match status" value="1"/>
</dbReference>
<dbReference type="Proteomes" id="UP000219602">
    <property type="component" value="Chromosome 11"/>
</dbReference>
<reference evidence="3 4" key="1">
    <citation type="journal article" date="2016" name="Environ. Microbiol.">
        <title>Effector profiles distinguish formae speciales of Fusarium oxysporum.</title>
        <authorList>
            <person name="van Dam P."/>
            <person name="Fokkens L."/>
            <person name="Schmidt S.M."/>
            <person name="Linmans J.H."/>
            <person name="Kistler H.C."/>
            <person name="Ma L.J."/>
            <person name="Rep M."/>
        </authorList>
    </citation>
    <scope>NUCLEOTIDE SEQUENCE [LARGE SCALE GENOMIC DNA]</scope>
    <source>
        <strain evidence="3 4">Forc016</strain>
    </source>
</reference>
<dbReference type="Pfam" id="PF08530">
    <property type="entry name" value="PepX_C"/>
    <property type="match status" value="1"/>
</dbReference>
<dbReference type="SMART" id="SM00939">
    <property type="entry name" value="PepX_C"/>
    <property type="match status" value="1"/>
</dbReference>
<dbReference type="InterPro" id="IPR013736">
    <property type="entry name" value="Xaa-Pro_dipept_C"/>
</dbReference>
<dbReference type="GO" id="GO:0008239">
    <property type="term" value="F:dipeptidyl-peptidase activity"/>
    <property type="evidence" value="ECO:0007669"/>
    <property type="project" value="InterPro"/>
</dbReference>
<evidence type="ECO:0000313" key="4">
    <source>
        <dbReference type="Proteomes" id="UP000219602"/>
    </source>
</evidence>
<sequence>MSLKVGSVNVQLAPASPLDHPLANYDGLKPGTTVLARGHRVDPERAAFQADTIFESDVVIPMRDGINLRADIYRPATQDTNAKVPTILAWGPYGKRGGAYHVLDVIPLRVGVPKSRTSNYEKFEAPDPAEWTAKGYAIANVDMRGCFDSEGIIGLTNAYHVFSWWGSLEANDGYDTIEWLAAQPWCNGSVAMCGNSWLAISQWFIAAAKPPHLKCIAPLEGASDLYREFIAHGGIPNKGFMDLLSGVMFGRNQQEDVMGMIEKDPHWNDYWEDKKAKLEDIEVPSYIVASYSTKLHSAGSFRAYERVKGPKWLRVHPTQEWHDIYSEACNDELLKFFDHYLKGVENDWESTPEVRISLLKYNQPPIVNQVFQKWPVPNTKYQTFYLTASGKLEVERPTASAGSITYKADTPSRQDGSDTDEVVFEHTFDKQVHVLGYPRAVLYMSSPDTDDLDVYVQVTKKDANGKLLVNLNIPLKDLPVSEDQVPNVNCLKHIGPVGMIRASLRALDPELSTEIYPVQSFKKTEKIKPGEIVKLEIPIWPAGIAFEAGEKVAVKISGHEMRYGEVQALWGKTTSINKGKHAVVCGDSGYYSHVILPLVEP</sequence>
<accession>A0A2H3GP52</accession>
<dbReference type="InterPro" id="IPR005674">
    <property type="entry name" value="CocE/Ser_esterase"/>
</dbReference>
<dbReference type="Gene3D" id="2.60.120.260">
    <property type="entry name" value="Galactose-binding domain-like"/>
    <property type="match status" value="1"/>
</dbReference>
<dbReference type="STRING" id="327505.A0A2H3GP52"/>
<evidence type="ECO:0000313" key="3">
    <source>
        <dbReference type="EMBL" id="PCD26102.1"/>
    </source>
</evidence>
<proteinExistence type="predicted"/>
<dbReference type="Gene3D" id="3.40.50.1820">
    <property type="entry name" value="alpha/beta hydrolase"/>
    <property type="match status" value="1"/>
</dbReference>
<dbReference type="PANTHER" id="PTHR43056">
    <property type="entry name" value="PEPTIDASE S9 PROLYL OLIGOPEPTIDASE"/>
    <property type="match status" value="1"/>
</dbReference>
<gene>
    <name evidence="3" type="ORF">AU210_012534</name>
</gene>
<dbReference type="AlphaFoldDB" id="A0A2H3GP52"/>
<feature type="domain" description="Xaa-Pro dipeptidyl-peptidase C-terminal" evidence="2">
    <location>
        <begin position="334"/>
        <end position="584"/>
    </location>
</feature>
<dbReference type="NCBIfam" id="TIGR00976">
    <property type="entry name" value="CocE_NonD"/>
    <property type="match status" value="1"/>
</dbReference>
<dbReference type="InterPro" id="IPR029058">
    <property type="entry name" value="AB_hydrolase_fold"/>
</dbReference>
<evidence type="ECO:0000256" key="1">
    <source>
        <dbReference type="ARBA" id="ARBA00022801"/>
    </source>
</evidence>
<comment type="caution">
    <text evidence="3">The sequence shown here is derived from an EMBL/GenBank/DDBJ whole genome shotgun (WGS) entry which is preliminary data.</text>
</comment>
<dbReference type="EMBL" id="MABQ02000009">
    <property type="protein sequence ID" value="PCD26102.1"/>
    <property type="molecule type" value="Genomic_DNA"/>
</dbReference>